<proteinExistence type="evidence at transcript level"/>
<accession>B6T9A4</accession>
<dbReference type="AlphaFoldDB" id="B6T9A4"/>
<name>B6T9A4_MAIZE</name>
<protein>
    <submittedName>
        <fullName evidence="1">Uncharacterized protein</fullName>
    </submittedName>
</protein>
<evidence type="ECO:0000313" key="1">
    <source>
        <dbReference type="EMBL" id="ACG33687.1"/>
    </source>
</evidence>
<dbReference type="EMBL" id="EU961569">
    <property type="protein sequence ID" value="ACG33687.1"/>
    <property type="molecule type" value="mRNA"/>
</dbReference>
<reference evidence="1" key="1">
    <citation type="journal article" date="2009" name="Plant Mol. Biol.">
        <title>Insights into corn genes derived from large-scale cDNA sequencing.</title>
        <authorList>
            <person name="Alexandrov N.N."/>
            <person name="Brover V.V."/>
            <person name="Freidin S."/>
            <person name="Troukhan M.E."/>
            <person name="Tatarinova T.V."/>
            <person name="Zhang H."/>
            <person name="Swaller T.J."/>
            <person name="Lu Y.P."/>
            <person name="Bouck J."/>
            <person name="Flavell R.B."/>
            <person name="Feldmann K.A."/>
        </authorList>
    </citation>
    <scope>NUCLEOTIDE SEQUENCE</scope>
</reference>
<organism evidence="1">
    <name type="scientific">Zea mays</name>
    <name type="common">Maize</name>
    <dbReference type="NCBI Taxonomy" id="4577"/>
    <lineage>
        <taxon>Eukaryota</taxon>
        <taxon>Viridiplantae</taxon>
        <taxon>Streptophyta</taxon>
        <taxon>Embryophyta</taxon>
        <taxon>Tracheophyta</taxon>
        <taxon>Spermatophyta</taxon>
        <taxon>Magnoliopsida</taxon>
        <taxon>Liliopsida</taxon>
        <taxon>Poales</taxon>
        <taxon>Poaceae</taxon>
        <taxon>PACMAD clade</taxon>
        <taxon>Panicoideae</taxon>
        <taxon>Andropogonodae</taxon>
        <taxon>Andropogoneae</taxon>
        <taxon>Tripsacinae</taxon>
        <taxon>Zea</taxon>
    </lineage>
</organism>
<sequence>MTAAAAKSRGRRLSGPGTVPGSFAELYGCGTVGASGSGPCGTTTIPRQSTFFGLEPPCVVAMVFNCAISVRTRVI</sequence>